<evidence type="ECO:0008006" key="4">
    <source>
        <dbReference type="Google" id="ProtNLM"/>
    </source>
</evidence>
<dbReference type="Gene3D" id="2.60.120.200">
    <property type="match status" value="1"/>
</dbReference>
<protein>
    <recommendedName>
        <fullName evidence="4">LamG domain-containing protein</fullName>
    </recommendedName>
</protein>
<keyword evidence="3" id="KW-1185">Reference proteome</keyword>
<gene>
    <name evidence="2" type="ORF">ACFPYL_14105</name>
</gene>
<evidence type="ECO:0000313" key="2">
    <source>
        <dbReference type="EMBL" id="MFC6044224.1"/>
    </source>
</evidence>
<proteinExistence type="predicted"/>
<dbReference type="EMBL" id="JBHSRJ010000004">
    <property type="protein sequence ID" value="MFC6044224.1"/>
    <property type="molecule type" value="Genomic_DNA"/>
</dbReference>
<comment type="caution">
    <text evidence="2">The sequence shown here is derived from an EMBL/GenBank/DDBJ whole genome shotgun (WGS) entry which is preliminary data.</text>
</comment>
<dbReference type="SUPFAM" id="SSF49899">
    <property type="entry name" value="Concanavalin A-like lectins/glucanases"/>
    <property type="match status" value="1"/>
</dbReference>
<feature type="region of interest" description="Disordered" evidence="1">
    <location>
        <begin position="1"/>
        <end position="20"/>
    </location>
</feature>
<name>A0ABW1LKH1_9ACTN</name>
<accession>A0ABW1LKH1</accession>
<evidence type="ECO:0000256" key="1">
    <source>
        <dbReference type="SAM" id="MobiDB-lite"/>
    </source>
</evidence>
<reference evidence="3" key="1">
    <citation type="journal article" date="2019" name="Int. J. Syst. Evol. Microbiol.">
        <title>The Global Catalogue of Microorganisms (GCM) 10K type strain sequencing project: providing services to taxonomists for standard genome sequencing and annotation.</title>
        <authorList>
            <consortium name="The Broad Institute Genomics Platform"/>
            <consortium name="The Broad Institute Genome Sequencing Center for Infectious Disease"/>
            <person name="Wu L."/>
            <person name="Ma J."/>
        </authorList>
    </citation>
    <scope>NUCLEOTIDE SEQUENCE [LARGE SCALE GENOMIC DNA]</scope>
    <source>
        <strain evidence="3">CCUG 54522</strain>
    </source>
</reference>
<dbReference type="InterPro" id="IPR013320">
    <property type="entry name" value="ConA-like_dom_sf"/>
</dbReference>
<dbReference type="Proteomes" id="UP001596135">
    <property type="component" value="Unassembled WGS sequence"/>
</dbReference>
<evidence type="ECO:0000313" key="3">
    <source>
        <dbReference type="Proteomes" id="UP001596135"/>
    </source>
</evidence>
<dbReference type="RefSeq" id="WP_379155206.1">
    <property type="nucleotide sequence ID" value="NZ_JBHSRJ010000004.1"/>
</dbReference>
<organism evidence="2 3">
    <name type="scientific">Nocardioides hankookensis</name>
    <dbReference type="NCBI Taxonomy" id="443157"/>
    <lineage>
        <taxon>Bacteria</taxon>
        <taxon>Bacillati</taxon>
        <taxon>Actinomycetota</taxon>
        <taxon>Actinomycetes</taxon>
        <taxon>Propionibacteriales</taxon>
        <taxon>Nocardioidaceae</taxon>
        <taxon>Nocardioides</taxon>
    </lineage>
</organism>
<sequence>MTTSWRLYPGPGRVPDAAAPDVRGRSHAISASVLLPGPDDGGVLVAHGDRMAGYAVRVAAGRLVHHYVHGGGLTTTVSNRTVPWGRTVHLEVRVDRPREGQGDGGTVTLLVDGADAGSGTLPVLARARTGYTGVDVGCDRGLTVGGYPSPSRFTGRLGSVLVSAEDDQVLDEALMWEIADAAG</sequence>